<reference evidence="1 2" key="1">
    <citation type="journal article" date="2012" name="Nature">
        <title>Repeated polyploidization of Gossypium genomes and the evolution of spinnable cotton fibres.</title>
        <authorList>
            <person name="Paterson A.H."/>
            <person name="Wendel J.F."/>
            <person name="Gundlach H."/>
            <person name="Guo H."/>
            <person name="Jenkins J."/>
            <person name="Jin D."/>
            <person name="Llewellyn D."/>
            <person name="Showmaker K.C."/>
            <person name="Shu S."/>
            <person name="Udall J."/>
            <person name="Yoo M.J."/>
            <person name="Byers R."/>
            <person name="Chen W."/>
            <person name="Doron-Faigenboim A."/>
            <person name="Duke M.V."/>
            <person name="Gong L."/>
            <person name="Grimwood J."/>
            <person name="Grover C."/>
            <person name="Grupp K."/>
            <person name="Hu G."/>
            <person name="Lee T.H."/>
            <person name="Li J."/>
            <person name="Lin L."/>
            <person name="Liu T."/>
            <person name="Marler B.S."/>
            <person name="Page J.T."/>
            <person name="Roberts A.W."/>
            <person name="Romanel E."/>
            <person name="Sanders W.S."/>
            <person name="Szadkowski E."/>
            <person name="Tan X."/>
            <person name="Tang H."/>
            <person name="Xu C."/>
            <person name="Wang J."/>
            <person name="Wang Z."/>
            <person name="Zhang D."/>
            <person name="Zhang L."/>
            <person name="Ashrafi H."/>
            <person name="Bedon F."/>
            <person name="Bowers J.E."/>
            <person name="Brubaker C.L."/>
            <person name="Chee P.W."/>
            <person name="Das S."/>
            <person name="Gingle A.R."/>
            <person name="Haigler C.H."/>
            <person name="Harker D."/>
            <person name="Hoffmann L.V."/>
            <person name="Hovav R."/>
            <person name="Jones D.C."/>
            <person name="Lemke C."/>
            <person name="Mansoor S."/>
            <person name="ur Rahman M."/>
            <person name="Rainville L.N."/>
            <person name="Rambani A."/>
            <person name="Reddy U.K."/>
            <person name="Rong J.K."/>
            <person name="Saranga Y."/>
            <person name="Scheffler B.E."/>
            <person name="Scheffler J.A."/>
            <person name="Stelly D.M."/>
            <person name="Triplett B.A."/>
            <person name="Van Deynze A."/>
            <person name="Vaslin M.F."/>
            <person name="Waghmare V.N."/>
            <person name="Walford S.A."/>
            <person name="Wright R.J."/>
            <person name="Zaki E.A."/>
            <person name="Zhang T."/>
            <person name="Dennis E.S."/>
            <person name="Mayer K.F."/>
            <person name="Peterson D.G."/>
            <person name="Rokhsar D.S."/>
            <person name="Wang X."/>
            <person name="Schmutz J."/>
        </authorList>
    </citation>
    <scope>NUCLEOTIDE SEQUENCE [LARGE SCALE GENOMIC DNA]</scope>
</reference>
<organism evidence="1 2">
    <name type="scientific">Gossypium raimondii</name>
    <name type="common">Peruvian cotton</name>
    <name type="synonym">Gossypium klotzschianum subsp. raimondii</name>
    <dbReference type="NCBI Taxonomy" id="29730"/>
    <lineage>
        <taxon>Eukaryota</taxon>
        <taxon>Viridiplantae</taxon>
        <taxon>Streptophyta</taxon>
        <taxon>Embryophyta</taxon>
        <taxon>Tracheophyta</taxon>
        <taxon>Spermatophyta</taxon>
        <taxon>Magnoliopsida</taxon>
        <taxon>eudicotyledons</taxon>
        <taxon>Gunneridae</taxon>
        <taxon>Pentapetalae</taxon>
        <taxon>rosids</taxon>
        <taxon>malvids</taxon>
        <taxon>Malvales</taxon>
        <taxon>Malvaceae</taxon>
        <taxon>Malvoideae</taxon>
        <taxon>Gossypium</taxon>
    </lineage>
</organism>
<proteinExistence type="predicted"/>
<accession>A0A0D2MK95</accession>
<dbReference type="Gramene" id="KJB18752">
    <property type="protein sequence ID" value="KJB18752"/>
    <property type="gene ID" value="B456_003G068100"/>
</dbReference>
<evidence type="ECO:0000313" key="1">
    <source>
        <dbReference type="EMBL" id="KJB18752.1"/>
    </source>
</evidence>
<sequence length="72" mass="8099">MFSCRTIFRQITPAFSFRTTNSEQNSVLYLLNAASKFILTVGPFGAVHLPDCNLRPVKWHSQNRCSLVSAPL</sequence>
<dbReference type="AlphaFoldDB" id="A0A0D2MK95"/>
<protein>
    <submittedName>
        <fullName evidence="1">Uncharacterized protein</fullName>
    </submittedName>
</protein>
<name>A0A0D2MK95_GOSRA</name>
<dbReference type="EMBL" id="CM001742">
    <property type="protein sequence ID" value="KJB18752.1"/>
    <property type="molecule type" value="Genomic_DNA"/>
</dbReference>
<dbReference type="Proteomes" id="UP000032304">
    <property type="component" value="Chromosome 3"/>
</dbReference>
<keyword evidence="2" id="KW-1185">Reference proteome</keyword>
<gene>
    <name evidence="1" type="ORF">B456_003G068100</name>
</gene>
<evidence type="ECO:0000313" key="2">
    <source>
        <dbReference type="Proteomes" id="UP000032304"/>
    </source>
</evidence>